<evidence type="ECO:0000256" key="1">
    <source>
        <dbReference type="SAM" id="MobiDB-lite"/>
    </source>
</evidence>
<dbReference type="Gene3D" id="3.30.365.10">
    <property type="entry name" value="Aldehyde oxidase/xanthine dehydrogenase, molybdopterin binding domain"/>
    <property type="match status" value="4"/>
</dbReference>
<evidence type="ECO:0000313" key="4">
    <source>
        <dbReference type="Proteomes" id="UP001055057"/>
    </source>
</evidence>
<dbReference type="SMART" id="SM01008">
    <property type="entry name" value="Ald_Xan_dh_C"/>
    <property type="match status" value="1"/>
</dbReference>
<dbReference type="PANTHER" id="PTHR11908:SF153">
    <property type="entry name" value="DEHYDROGENASE"/>
    <property type="match status" value="1"/>
</dbReference>
<dbReference type="PANTHER" id="PTHR11908">
    <property type="entry name" value="XANTHINE DEHYDROGENASE"/>
    <property type="match status" value="1"/>
</dbReference>
<gene>
    <name evidence="3" type="primary">paoC_1</name>
    <name evidence="3" type="ORF">MPOCJGCO_0432</name>
</gene>
<dbReference type="InterPro" id="IPR046867">
    <property type="entry name" value="AldOxase/xan_DH_MoCoBD2"/>
</dbReference>
<feature type="domain" description="Aldehyde oxidase/xanthine dehydrogenase a/b hammerhead" evidence="2">
    <location>
        <begin position="28"/>
        <end position="142"/>
    </location>
</feature>
<dbReference type="SUPFAM" id="SSF54665">
    <property type="entry name" value="CO dehydrogenase molybdoprotein N-domain-like"/>
    <property type="match status" value="1"/>
</dbReference>
<dbReference type="Pfam" id="PF20256">
    <property type="entry name" value="MoCoBD_2"/>
    <property type="match status" value="1"/>
</dbReference>
<feature type="region of interest" description="Disordered" evidence="1">
    <location>
        <begin position="148"/>
        <end position="173"/>
    </location>
</feature>
<dbReference type="Pfam" id="PF01315">
    <property type="entry name" value="Ald_Xan_dh_C"/>
    <property type="match status" value="1"/>
</dbReference>
<dbReference type="InterPro" id="IPR016208">
    <property type="entry name" value="Ald_Oxase/xanthine_DH-like"/>
</dbReference>
<dbReference type="RefSeq" id="WP_238180986.1">
    <property type="nucleotide sequence ID" value="NZ_BPRB01000028.1"/>
</dbReference>
<feature type="compositionally biased region" description="Polar residues" evidence="1">
    <location>
        <begin position="1"/>
        <end position="10"/>
    </location>
</feature>
<evidence type="ECO:0000313" key="3">
    <source>
        <dbReference type="EMBL" id="GJE58353.1"/>
    </source>
</evidence>
<reference evidence="3" key="2">
    <citation type="submission" date="2021-08" db="EMBL/GenBank/DDBJ databases">
        <authorList>
            <person name="Tani A."/>
            <person name="Ola A."/>
            <person name="Ogura Y."/>
            <person name="Katsura K."/>
            <person name="Hayashi T."/>
        </authorList>
    </citation>
    <scope>NUCLEOTIDE SEQUENCE</scope>
    <source>
        <strain evidence="3">DSM 23632</strain>
    </source>
</reference>
<comment type="caution">
    <text evidence="3">The sequence shown here is derived from an EMBL/GenBank/DDBJ whole genome shotgun (WGS) entry which is preliminary data.</text>
</comment>
<protein>
    <submittedName>
        <fullName evidence="3">Aldehyde oxidoreductase molybdenum-binding subunit PaoC</fullName>
    </submittedName>
</protein>
<dbReference type="SUPFAM" id="SSF56003">
    <property type="entry name" value="Molybdenum cofactor-binding domain"/>
    <property type="match status" value="1"/>
</dbReference>
<dbReference type="EMBL" id="BPRB01000028">
    <property type="protein sequence ID" value="GJE58353.1"/>
    <property type="molecule type" value="Genomic_DNA"/>
</dbReference>
<feature type="region of interest" description="Disordered" evidence="1">
    <location>
        <begin position="1"/>
        <end position="21"/>
    </location>
</feature>
<organism evidence="3 4">
    <name type="scientific">Methylobacterium trifolii</name>
    <dbReference type="NCBI Taxonomy" id="1003092"/>
    <lineage>
        <taxon>Bacteria</taxon>
        <taxon>Pseudomonadati</taxon>
        <taxon>Pseudomonadota</taxon>
        <taxon>Alphaproteobacteria</taxon>
        <taxon>Hyphomicrobiales</taxon>
        <taxon>Methylobacteriaceae</taxon>
        <taxon>Methylobacterium</taxon>
    </lineage>
</organism>
<proteinExistence type="predicted"/>
<evidence type="ECO:0000259" key="2">
    <source>
        <dbReference type="SMART" id="SM01008"/>
    </source>
</evidence>
<dbReference type="InterPro" id="IPR037165">
    <property type="entry name" value="AldOxase/xan_DH_Mopterin-bd_sf"/>
</dbReference>
<dbReference type="Pfam" id="PF02738">
    <property type="entry name" value="MoCoBD_1"/>
    <property type="match status" value="1"/>
</dbReference>
<dbReference type="Gene3D" id="3.90.1170.50">
    <property type="entry name" value="Aldehyde oxidase/xanthine dehydrogenase, a/b hammerhead"/>
    <property type="match status" value="1"/>
</dbReference>
<keyword evidence="4" id="KW-1185">Reference proteome</keyword>
<accession>A0ABQ4TUI7</accession>
<reference evidence="3" key="1">
    <citation type="journal article" date="2021" name="Front. Microbiol.">
        <title>Comprehensive Comparative Genomics and Phenotyping of Methylobacterium Species.</title>
        <authorList>
            <person name="Alessa O."/>
            <person name="Ogura Y."/>
            <person name="Fujitani Y."/>
            <person name="Takami H."/>
            <person name="Hayashi T."/>
            <person name="Sahin N."/>
            <person name="Tani A."/>
        </authorList>
    </citation>
    <scope>NUCLEOTIDE SEQUENCE</scope>
    <source>
        <strain evidence="3">DSM 23632</strain>
    </source>
</reference>
<name>A0ABQ4TUI7_9HYPH</name>
<sequence>MTQTFSSTGRDTFVGRPHSRVDGPAKATGLAKYAGEFNAPDLSHGYVVSSAIAKGRIVAIDTAAAEAVPGVIRVFTHENRPRTAWLDYNYQDAVAPPGSPFRPLYDDTIAYSGQPVALVVAEDFDTARHAATLVRVDYEAEAPETDPSKLLDLAYDPPKKRSGIKPPPKPWGDASAAYDAAPIKLREEYRLAVEHHNPMEPHASTVVYEGDGTYTVYDKIQGVSNSQGYLTGVFGLKKDDVRVMNPYLGGGFGAGLRPQYQLFLAMLAARELKRSVRVVLTRDQMFSFTYRPDALQTVSLGSDRDGALQSLRHDAVGATSRFEDYQEVVVNWSAVLYGCENVALSYKLAQVDTFSPGDMRAPGAVTGVFAIETAMDELAYATGLDPIALRLKNYSESDATAEGKPFGSKALKACFTQGADRFGWDRRNPEPRSMREGKELVGWGMATGVWESMMMQSSARAALTADGRLEVGNSTGDLGTGTYTILTQIAADTLGLTMEDVTTKLGDTRLAEAPVAGGSWTAASSGTAVMKACRNVGEQVFKLARQMEGSPLANVDFERVAFTDGRIEVAGDPGRSVSLVDAMRAAGVESVEATESAGPDTDFNAKYEAYTHSAVFVEVKIDEELGQVRLTRVVSAIAAGKILNPKTARSQIIGGVVMGIGSALEEESMMDHRLGRFMNHNLGEYHVPVSADIHDIDVIFVDEEDKANPLGVKGLGEIGIVGTAAAVANAVYHATGKRIRHLPITIDKILG</sequence>
<dbReference type="InterPro" id="IPR036856">
    <property type="entry name" value="Ald_Oxase/Xan_DH_a/b_sf"/>
</dbReference>
<dbReference type="InterPro" id="IPR000674">
    <property type="entry name" value="Ald_Oxase/Xan_DH_a/b"/>
</dbReference>
<dbReference type="Proteomes" id="UP001055057">
    <property type="component" value="Unassembled WGS sequence"/>
</dbReference>
<dbReference type="InterPro" id="IPR008274">
    <property type="entry name" value="AldOxase/xan_DH_MoCoBD1"/>
</dbReference>